<evidence type="ECO:0000313" key="3">
    <source>
        <dbReference type="EnsemblMetazoa" id="Aqu2.1.20126_001"/>
    </source>
</evidence>
<feature type="domain" description="F-box" evidence="1">
    <location>
        <begin position="2"/>
        <end position="50"/>
    </location>
</feature>
<reference evidence="3" key="2">
    <citation type="submission" date="2017-05" db="UniProtKB">
        <authorList>
            <consortium name="EnsemblMetazoa"/>
        </authorList>
    </citation>
    <scope>IDENTIFICATION</scope>
</reference>
<dbReference type="GO" id="GO:0043161">
    <property type="term" value="P:proteasome-mediated ubiquitin-dependent protein catabolic process"/>
    <property type="evidence" value="ECO:0007669"/>
    <property type="project" value="TreeGrafter"/>
</dbReference>
<dbReference type="STRING" id="400682.A0A1X7TXD5"/>
<dbReference type="InterPro" id="IPR013320">
    <property type="entry name" value="ConA-like_dom_sf"/>
</dbReference>
<dbReference type="GO" id="GO:0019005">
    <property type="term" value="C:SCF ubiquitin ligase complex"/>
    <property type="evidence" value="ECO:0007669"/>
    <property type="project" value="TreeGrafter"/>
</dbReference>
<dbReference type="PROSITE" id="PS50181">
    <property type="entry name" value="FBOX"/>
    <property type="match status" value="1"/>
</dbReference>
<accession>A0A1X7TXD5</accession>
<dbReference type="SUPFAM" id="SSF81383">
    <property type="entry name" value="F-box domain"/>
    <property type="match status" value="1"/>
</dbReference>
<dbReference type="GO" id="GO:0045202">
    <property type="term" value="C:synapse"/>
    <property type="evidence" value="ECO:0007669"/>
    <property type="project" value="TreeGrafter"/>
</dbReference>
<dbReference type="InterPro" id="IPR001810">
    <property type="entry name" value="F-box_dom"/>
</dbReference>
<dbReference type="SMART" id="SM00449">
    <property type="entry name" value="SPRY"/>
    <property type="match status" value="1"/>
</dbReference>
<dbReference type="Pfam" id="PF00622">
    <property type="entry name" value="SPRY"/>
    <property type="match status" value="1"/>
</dbReference>
<dbReference type="InterPro" id="IPR036047">
    <property type="entry name" value="F-box-like_dom_sf"/>
</dbReference>
<evidence type="ECO:0008006" key="5">
    <source>
        <dbReference type="Google" id="ProtNLM"/>
    </source>
</evidence>
<gene>
    <name evidence="3" type="primary">100635580</name>
</gene>
<dbReference type="PANTHER" id="PTHR12245">
    <property type="entry name" value="SPRY DOMAIN CONTAINING SOCS BOX PROTEIN"/>
    <property type="match status" value="1"/>
</dbReference>
<protein>
    <recommendedName>
        <fullName evidence="5">F-box domain-containing protein</fullName>
    </recommendedName>
</protein>
<dbReference type="EnsemblMetazoa" id="Aqu2.1.20126_001">
    <property type="protein sequence ID" value="Aqu2.1.20126_001"/>
    <property type="gene ID" value="Aqu2.1.20126"/>
</dbReference>
<dbReference type="CDD" id="cd12875">
    <property type="entry name" value="SPRY_SOCS_Fbox"/>
    <property type="match status" value="1"/>
</dbReference>
<dbReference type="Gene3D" id="1.20.1280.50">
    <property type="match status" value="1"/>
</dbReference>
<dbReference type="Gene3D" id="2.60.120.920">
    <property type="match status" value="1"/>
</dbReference>
<dbReference type="CDD" id="cd22111">
    <property type="entry name" value="F-box_FBXO45"/>
    <property type="match status" value="1"/>
</dbReference>
<evidence type="ECO:0000313" key="4">
    <source>
        <dbReference type="Proteomes" id="UP000007879"/>
    </source>
</evidence>
<dbReference type="SUPFAM" id="SSF49899">
    <property type="entry name" value="Concanavalin A-like lectins/glucanases"/>
    <property type="match status" value="1"/>
</dbReference>
<reference evidence="4" key="1">
    <citation type="journal article" date="2010" name="Nature">
        <title>The Amphimedon queenslandica genome and the evolution of animal complexity.</title>
        <authorList>
            <person name="Srivastava M."/>
            <person name="Simakov O."/>
            <person name="Chapman J."/>
            <person name="Fahey B."/>
            <person name="Gauthier M.E."/>
            <person name="Mitros T."/>
            <person name="Richards G.S."/>
            <person name="Conaco C."/>
            <person name="Dacre M."/>
            <person name="Hellsten U."/>
            <person name="Larroux C."/>
            <person name="Putnam N.H."/>
            <person name="Stanke M."/>
            <person name="Adamska M."/>
            <person name="Darling A."/>
            <person name="Degnan S.M."/>
            <person name="Oakley T.H."/>
            <person name="Plachetzki D.C."/>
            <person name="Zhai Y."/>
            <person name="Adamski M."/>
            <person name="Calcino A."/>
            <person name="Cummins S.F."/>
            <person name="Goodstein D.M."/>
            <person name="Harris C."/>
            <person name="Jackson D.J."/>
            <person name="Leys S.P."/>
            <person name="Shu S."/>
            <person name="Woodcroft B.J."/>
            <person name="Vervoort M."/>
            <person name="Kosik K.S."/>
            <person name="Manning G."/>
            <person name="Degnan B.M."/>
            <person name="Rokhsar D.S."/>
        </authorList>
    </citation>
    <scope>NUCLEOTIDE SEQUENCE [LARGE SCALE GENOMIC DNA]</scope>
</reference>
<evidence type="ECO:0000259" key="1">
    <source>
        <dbReference type="PROSITE" id="PS50181"/>
    </source>
</evidence>
<dbReference type="SMART" id="SM00256">
    <property type="entry name" value="FBOX"/>
    <property type="match status" value="1"/>
</dbReference>
<proteinExistence type="predicted"/>
<dbReference type="PROSITE" id="PS50188">
    <property type="entry name" value="B302_SPRY"/>
    <property type="match status" value="1"/>
</dbReference>
<dbReference type="OrthoDB" id="2398163at2759"/>
<name>A0A1X7TXD5_AMPQE</name>
<dbReference type="eggNOG" id="KOG3953">
    <property type="taxonomic scope" value="Eukaryota"/>
</dbReference>
<dbReference type="PANTHER" id="PTHR12245:SF7">
    <property type="entry name" value="F-BOX_SPRY DOMAIN-CONTAINING PROTEIN 1"/>
    <property type="match status" value="1"/>
</dbReference>
<feature type="domain" description="B30.2/SPRY" evidence="2">
    <location>
        <begin position="60"/>
        <end position="250"/>
    </location>
</feature>
<dbReference type="FunCoup" id="A0A1X7TXD5">
    <property type="interactions" value="154"/>
</dbReference>
<dbReference type="InParanoid" id="A0A1X7TXD5"/>
<dbReference type="Proteomes" id="UP000007879">
    <property type="component" value="Unassembled WGS sequence"/>
</dbReference>
<sequence>MADMMSLLPHFVLERIFIYTSFKDLIRCSMVCKKWYSLLSDEDSVIWRAKFEDAGTRHFRNSKHLSELQTFRSKALAYECAWNGQDASKNIYIKDDCLTLHRKPVAQSSDGIRGKTGFLRGQHYFVVIFQGPSFGSAALVGVCTKDAPMQKGGYVPLLGNNEHGWAWDLSQKKLKHDGEVLEESIEVEVKIKDKIGMMLDMETGRLKFNINGEFINVAITNLPRDKPLYPSASAVYGNSEITLIYYGKPVVG</sequence>
<dbReference type="InterPro" id="IPR043136">
    <property type="entry name" value="B30.2/SPRY_sf"/>
</dbReference>
<dbReference type="InterPro" id="IPR001870">
    <property type="entry name" value="B30.2/SPRY"/>
</dbReference>
<evidence type="ECO:0000259" key="2">
    <source>
        <dbReference type="PROSITE" id="PS50188"/>
    </source>
</evidence>
<dbReference type="InterPro" id="IPR003877">
    <property type="entry name" value="SPRY_dom"/>
</dbReference>
<dbReference type="EnsemblMetazoa" id="XM_020001558.1">
    <property type="protein sequence ID" value="XP_019857117.1"/>
    <property type="gene ID" value="LOC100635580"/>
</dbReference>
<dbReference type="InterPro" id="IPR050672">
    <property type="entry name" value="FBXO45-Fsn/SPSB_families"/>
</dbReference>
<dbReference type="Pfam" id="PF12937">
    <property type="entry name" value="F-box-like"/>
    <property type="match status" value="1"/>
</dbReference>
<organism evidence="3">
    <name type="scientific">Amphimedon queenslandica</name>
    <name type="common">Sponge</name>
    <dbReference type="NCBI Taxonomy" id="400682"/>
    <lineage>
        <taxon>Eukaryota</taxon>
        <taxon>Metazoa</taxon>
        <taxon>Porifera</taxon>
        <taxon>Demospongiae</taxon>
        <taxon>Heteroscleromorpha</taxon>
        <taxon>Haplosclerida</taxon>
        <taxon>Niphatidae</taxon>
        <taxon>Amphimedon</taxon>
    </lineage>
</organism>
<keyword evidence="4" id="KW-1185">Reference proteome</keyword>
<dbReference type="AlphaFoldDB" id="A0A1X7TXD5"/>